<dbReference type="Proteomes" id="UP001497744">
    <property type="component" value="Unassembled WGS sequence"/>
</dbReference>
<evidence type="ECO:0000313" key="2">
    <source>
        <dbReference type="Proteomes" id="UP001497744"/>
    </source>
</evidence>
<organism evidence="1 2">
    <name type="scientific">Babesia caballi</name>
    <dbReference type="NCBI Taxonomy" id="5871"/>
    <lineage>
        <taxon>Eukaryota</taxon>
        <taxon>Sar</taxon>
        <taxon>Alveolata</taxon>
        <taxon>Apicomplexa</taxon>
        <taxon>Aconoidasida</taxon>
        <taxon>Piroplasmida</taxon>
        <taxon>Babesiidae</taxon>
        <taxon>Babesia</taxon>
    </lineage>
</organism>
<comment type="caution">
    <text evidence="1">The sequence shown here is derived from an EMBL/GenBank/DDBJ whole genome shotgun (WGS) entry which is preliminary data.</text>
</comment>
<reference evidence="1 2" key="1">
    <citation type="submission" date="2021-06" db="EMBL/GenBank/DDBJ databases">
        <title>Genome sequence of Babesia caballi.</title>
        <authorList>
            <person name="Yamagishi J."/>
            <person name="Kidaka T."/>
            <person name="Ochi A."/>
        </authorList>
    </citation>
    <scope>NUCLEOTIDE SEQUENCE [LARGE SCALE GENOMIC DNA]</scope>
    <source>
        <strain evidence="1">USDA-D6B2</strain>
    </source>
</reference>
<accession>A0AAV4LN49</accession>
<proteinExistence type="predicted"/>
<name>A0AAV4LN49_BABCB</name>
<dbReference type="GeneID" id="94192641"/>
<sequence length="124" mass="13205">MLCHVFRSGRRLKAEALKVVGKERLEWGDVGTLAATFSLLIMVAVADCVTTATAASMIAGGSLVAALKSRTDMGGDGSVRRLIDLRTILTLVPTTAGSVRTIALRIQKVKLELQSIRVVSKPVE</sequence>
<gene>
    <name evidence="1" type="ORF">BcabD6B2_05930</name>
</gene>
<dbReference type="AlphaFoldDB" id="A0AAV4LN49"/>
<protein>
    <submittedName>
        <fullName evidence="1">Molybdate ABC transporter permease</fullName>
    </submittedName>
</protein>
<keyword evidence="2" id="KW-1185">Reference proteome</keyword>
<evidence type="ECO:0000313" key="1">
    <source>
        <dbReference type="EMBL" id="GIX61158.1"/>
    </source>
</evidence>
<dbReference type="RefSeq" id="XP_067713229.1">
    <property type="nucleotide sequence ID" value="XM_067857128.1"/>
</dbReference>
<dbReference type="EMBL" id="BPLF01000001">
    <property type="protein sequence ID" value="GIX61158.1"/>
    <property type="molecule type" value="Genomic_DNA"/>
</dbReference>